<dbReference type="Proteomes" id="UP000571554">
    <property type="component" value="Unassembled WGS sequence"/>
</dbReference>
<dbReference type="RefSeq" id="WP_183726270.1">
    <property type="nucleotide sequence ID" value="NZ_JACHBW010000011.1"/>
</dbReference>
<reference evidence="1 2" key="1">
    <citation type="submission" date="2020-08" db="EMBL/GenBank/DDBJ databases">
        <title>Above-ground endophytic microbial communities from plants in different locations in the United States.</title>
        <authorList>
            <person name="Frank C."/>
        </authorList>
    </citation>
    <scope>NUCLEOTIDE SEQUENCE [LARGE SCALE GENOMIC DNA]</scope>
    <source>
        <strain evidence="1 2">WP4_2_2</strain>
    </source>
</reference>
<protein>
    <recommendedName>
        <fullName evidence="3">Alpha/beta hydrolase</fullName>
    </recommendedName>
</protein>
<dbReference type="InterPro" id="IPR010662">
    <property type="entry name" value="RBBP9/YdeN"/>
</dbReference>
<keyword evidence="2" id="KW-1185">Reference proteome</keyword>
<dbReference type="Gene3D" id="3.40.50.1820">
    <property type="entry name" value="alpha/beta hydrolase"/>
    <property type="match status" value="1"/>
</dbReference>
<proteinExistence type="predicted"/>
<evidence type="ECO:0000313" key="1">
    <source>
        <dbReference type="EMBL" id="MBB6104226.1"/>
    </source>
</evidence>
<name>A0A7W9U0Y4_9BURK</name>
<dbReference type="InterPro" id="IPR029058">
    <property type="entry name" value="AB_hydrolase_fold"/>
</dbReference>
<dbReference type="SUPFAM" id="SSF53474">
    <property type="entry name" value="alpha/beta-Hydrolases"/>
    <property type="match status" value="1"/>
</dbReference>
<evidence type="ECO:0000313" key="2">
    <source>
        <dbReference type="Proteomes" id="UP000571554"/>
    </source>
</evidence>
<dbReference type="EMBL" id="JACHBW010000011">
    <property type="protein sequence ID" value="MBB6104226.1"/>
    <property type="molecule type" value="Genomic_DNA"/>
</dbReference>
<sequence length="203" mass="21515">MRAEPVIVIVPGLREHVEEHWQTLLEARLRSARRAVVALAPMGRDDLDCTARVDAIEAVVAKLAAQTSHAASAIIVAHSAGCIAVAHWARRHARTACAAIRGALLAVPPDFDTPMPAPYPDIAALAAAGWLPVPREPLPFDSIVAASRDDPLASQTRVSELARAWGSECVDLGEVGHLNPASGYGEWLAAEGLIEVLTRPGEP</sequence>
<comment type="caution">
    <text evidence="1">The sequence shown here is derived from an EMBL/GenBank/DDBJ whole genome shotgun (WGS) entry which is preliminary data.</text>
</comment>
<accession>A0A7W9U0Y4</accession>
<gene>
    <name evidence="1" type="ORF">F4827_004085</name>
</gene>
<dbReference type="AlphaFoldDB" id="A0A7W9U0Y4"/>
<evidence type="ECO:0008006" key="3">
    <source>
        <dbReference type="Google" id="ProtNLM"/>
    </source>
</evidence>
<dbReference type="GO" id="GO:0016787">
    <property type="term" value="F:hydrolase activity"/>
    <property type="evidence" value="ECO:0007669"/>
    <property type="project" value="InterPro"/>
</dbReference>
<organism evidence="1 2">
    <name type="scientific">Paraburkholderia bannensis</name>
    <dbReference type="NCBI Taxonomy" id="765414"/>
    <lineage>
        <taxon>Bacteria</taxon>
        <taxon>Pseudomonadati</taxon>
        <taxon>Pseudomonadota</taxon>
        <taxon>Betaproteobacteria</taxon>
        <taxon>Burkholderiales</taxon>
        <taxon>Burkholderiaceae</taxon>
        <taxon>Paraburkholderia</taxon>
    </lineage>
</organism>
<dbReference type="Pfam" id="PF06821">
    <property type="entry name" value="Ser_hydrolase"/>
    <property type="match status" value="1"/>
</dbReference>